<dbReference type="AlphaFoldDB" id="A0A077ZVF1"/>
<protein>
    <recommendedName>
        <fullName evidence="1">PHR domain-containing protein</fullName>
    </recommendedName>
</protein>
<dbReference type="Gene3D" id="2.60.120.820">
    <property type="entry name" value="PHR domain"/>
    <property type="match status" value="1"/>
</dbReference>
<dbReference type="EMBL" id="CCKQ01001309">
    <property type="protein sequence ID" value="CDW72401.1"/>
    <property type="molecule type" value="Genomic_DNA"/>
</dbReference>
<sequence length="182" mass="21419">MYGVRTDQYLDGDQIRFFQRFQTCKPEGGWEYYGLMDGIKILCHESILFKGVGIFASSKTDSPEPFTLTYRYQLIDQYGDEIYQSELIEEEVQYQSNDINELHFFKYIFKTFPKGIKVEKGQTFCYQQQTSMAKTFYSDSGREYESIQNQDMGIFNLKNYEVGQSYCTISCGVIPGFLYQFY</sequence>
<evidence type="ECO:0000313" key="2">
    <source>
        <dbReference type="EMBL" id="CDW72401.1"/>
    </source>
</evidence>
<feature type="domain" description="PHR" evidence="1">
    <location>
        <begin position="19"/>
        <end position="180"/>
    </location>
</feature>
<reference evidence="2 3" key="1">
    <citation type="submission" date="2014-06" db="EMBL/GenBank/DDBJ databases">
        <authorList>
            <person name="Swart Estienne"/>
        </authorList>
    </citation>
    <scope>NUCLEOTIDE SEQUENCE [LARGE SCALE GENOMIC DNA]</scope>
    <source>
        <strain evidence="2 3">130c</strain>
    </source>
</reference>
<gene>
    <name evidence="2" type="primary">Contig6587.g7048</name>
    <name evidence="2" type="ORF">STYLEM_1361</name>
</gene>
<dbReference type="Pfam" id="PF08005">
    <property type="entry name" value="PHR"/>
    <property type="match status" value="1"/>
</dbReference>
<dbReference type="InParanoid" id="A0A077ZVF1"/>
<name>A0A077ZVF1_STYLE</name>
<proteinExistence type="predicted"/>
<dbReference type="Proteomes" id="UP000039865">
    <property type="component" value="Unassembled WGS sequence"/>
</dbReference>
<accession>A0A077ZVF1</accession>
<evidence type="ECO:0000259" key="1">
    <source>
        <dbReference type="Pfam" id="PF08005"/>
    </source>
</evidence>
<organism evidence="2 3">
    <name type="scientific">Stylonychia lemnae</name>
    <name type="common">Ciliate</name>
    <dbReference type="NCBI Taxonomy" id="5949"/>
    <lineage>
        <taxon>Eukaryota</taxon>
        <taxon>Sar</taxon>
        <taxon>Alveolata</taxon>
        <taxon>Ciliophora</taxon>
        <taxon>Intramacronucleata</taxon>
        <taxon>Spirotrichea</taxon>
        <taxon>Stichotrichia</taxon>
        <taxon>Sporadotrichida</taxon>
        <taxon>Oxytrichidae</taxon>
        <taxon>Stylonychinae</taxon>
        <taxon>Stylonychia</taxon>
    </lineage>
</organism>
<dbReference type="InterPro" id="IPR038648">
    <property type="entry name" value="PHR_sf"/>
</dbReference>
<dbReference type="InterPro" id="IPR012983">
    <property type="entry name" value="PHR"/>
</dbReference>
<evidence type="ECO:0000313" key="3">
    <source>
        <dbReference type="Proteomes" id="UP000039865"/>
    </source>
</evidence>
<keyword evidence="3" id="KW-1185">Reference proteome</keyword>